<dbReference type="PANTHER" id="PTHR43161">
    <property type="entry name" value="SORBITOL DEHYDROGENASE"/>
    <property type="match status" value="1"/>
</dbReference>
<evidence type="ECO:0000313" key="8">
    <source>
        <dbReference type="EMBL" id="CAL1699109.1"/>
    </source>
</evidence>
<keyword evidence="5" id="KW-0560">Oxidoreductase</keyword>
<dbReference type="PANTHER" id="PTHR43161:SF25">
    <property type="entry name" value="ALCOHOL DEHYDROGENASE, PUTATIVE (AFU_ORTHOLOGUE AFUA_1G14390)-RELATED"/>
    <property type="match status" value="1"/>
</dbReference>
<dbReference type="EMBL" id="OZ037954">
    <property type="protein sequence ID" value="CAL1699109.1"/>
    <property type="molecule type" value="Genomic_DNA"/>
</dbReference>
<keyword evidence="3 6" id="KW-0479">Metal-binding</keyword>
<name>A0ABP1CW94_9APHY</name>
<dbReference type="InterPro" id="IPR002328">
    <property type="entry name" value="ADH_Zn_CS"/>
</dbReference>
<evidence type="ECO:0000256" key="2">
    <source>
        <dbReference type="ARBA" id="ARBA00008072"/>
    </source>
</evidence>
<dbReference type="InterPro" id="IPR045306">
    <property type="entry name" value="SDH-like"/>
</dbReference>
<reference evidence="9" key="1">
    <citation type="submission" date="2024-04" db="EMBL/GenBank/DDBJ databases">
        <authorList>
            <person name="Shaw F."/>
            <person name="Minotto A."/>
        </authorList>
    </citation>
    <scope>NUCLEOTIDE SEQUENCE [LARGE SCALE GENOMIC DNA]</scope>
</reference>
<keyword evidence="9" id="KW-1185">Reference proteome</keyword>
<dbReference type="InterPro" id="IPR036291">
    <property type="entry name" value="NAD(P)-bd_dom_sf"/>
</dbReference>
<dbReference type="InterPro" id="IPR011032">
    <property type="entry name" value="GroES-like_sf"/>
</dbReference>
<dbReference type="InterPro" id="IPR013149">
    <property type="entry name" value="ADH-like_C"/>
</dbReference>
<comment type="cofactor">
    <cofactor evidence="1 6">
        <name>Zn(2+)</name>
        <dbReference type="ChEBI" id="CHEBI:29105"/>
    </cofactor>
</comment>
<accession>A0ABP1CW94</accession>
<sequence length="332" mass="35617">MHGRNGDFALQAPLVLGHESAGIVTAVGPGVKNFVTGQRVAIEAGIMCRDCSYCKKGRYNLCKNMRFASSAKTFPHLDGTLQDRMNHPAHVLHPLPDNCSFEQAALAEPLSVLLHASRRASFTSSSAPSTVLVFGVGAIGLLACALAKSYGATRVVAIDINQARLNFAKEQGFAEQVYCLSMTDRAKTTEDQLKRARENVGAALSAFGEPDGFDLVFECTGAEPCIQMSIHAAITGGKVMLVGMGSRNVTLPLSAAALREVDIQGSFRYANTYPEALALLASGKLPNIEKIITHRFGLEESKRAFELLAKGRDEDGRMVIKVMIGPSDGQLF</sequence>
<dbReference type="SUPFAM" id="SSF51735">
    <property type="entry name" value="NAD(P)-binding Rossmann-fold domains"/>
    <property type="match status" value="1"/>
</dbReference>
<dbReference type="SUPFAM" id="SSF50129">
    <property type="entry name" value="GroES-like"/>
    <property type="match status" value="1"/>
</dbReference>
<dbReference type="CDD" id="cd05285">
    <property type="entry name" value="sorbitol_DH"/>
    <property type="match status" value="1"/>
</dbReference>
<dbReference type="PROSITE" id="PS00059">
    <property type="entry name" value="ADH_ZINC"/>
    <property type="match status" value="1"/>
</dbReference>
<dbReference type="Gene3D" id="3.90.180.10">
    <property type="entry name" value="Medium-chain alcohol dehydrogenases, catalytic domain"/>
    <property type="match status" value="1"/>
</dbReference>
<evidence type="ECO:0000256" key="5">
    <source>
        <dbReference type="ARBA" id="ARBA00023002"/>
    </source>
</evidence>
<evidence type="ECO:0000256" key="1">
    <source>
        <dbReference type="ARBA" id="ARBA00001947"/>
    </source>
</evidence>
<evidence type="ECO:0000256" key="4">
    <source>
        <dbReference type="ARBA" id="ARBA00022833"/>
    </source>
</evidence>
<dbReference type="Gene3D" id="3.40.50.720">
    <property type="entry name" value="NAD(P)-binding Rossmann-like Domain"/>
    <property type="match status" value="1"/>
</dbReference>
<evidence type="ECO:0000256" key="3">
    <source>
        <dbReference type="ARBA" id="ARBA00022723"/>
    </source>
</evidence>
<dbReference type="Pfam" id="PF00107">
    <property type="entry name" value="ADH_zinc_N"/>
    <property type="match status" value="1"/>
</dbReference>
<comment type="similarity">
    <text evidence="2 6">Belongs to the zinc-containing alcohol dehydrogenase family.</text>
</comment>
<dbReference type="InterPro" id="IPR020843">
    <property type="entry name" value="ER"/>
</dbReference>
<gene>
    <name evidence="8" type="ORF">GFSPODELE1_LOCUS2503</name>
</gene>
<protein>
    <recommendedName>
        <fullName evidence="7">Enoyl reductase (ER) domain-containing protein</fullName>
    </recommendedName>
</protein>
<proteinExistence type="inferred from homology"/>
<dbReference type="SMART" id="SM00829">
    <property type="entry name" value="PKS_ER"/>
    <property type="match status" value="1"/>
</dbReference>
<evidence type="ECO:0000256" key="6">
    <source>
        <dbReference type="RuleBase" id="RU361277"/>
    </source>
</evidence>
<evidence type="ECO:0000259" key="7">
    <source>
        <dbReference type="SMART" id="SM00829"/>
    </source>
</evidence>
<feature type="domain" description="Enoyl reductase (ER)" evidence="7">
    <location>
        <begin position="3"/>
        <end position="320"/>
    </location>
</feature>
<dbReference type="Proteomes" id="UP001497453">
    <property type="component" value="Chromosome 11"/>
</dbReference>
<dbReference type="InterPro" id="IPR013154">
    <property type="entry name" value="ADH-like_N"/>
</dbReference>
<dbReference type="Pfam" id="PF08240">
    <property type="entry name" value="ADH_N"/>
    <property type="match status" value="1"/>
</dbReference>
<evidence type="ECO:0000313" key="9">
    <source>
        <dbReference type="Proteomes" id="UP001497453"/>
    </source>
</evidence>
<keyword evidence="4 6" id="KW-0862">Zinc</keyword>
<organism evidence="8 9">
    <name type="scientific">Somion occarium</name>
    <dbReference type="NCBI Taxonomy" id="3059160"/>
    <lineage>
        <taxon>Eukaryota</taxon>
        <taxon>Fungi</taxon>
        <taxon>Dikarya</taxon>
        <taxon>Basidiomycota</taxon>
        <taxon>Agaricomycotina</taxon>
        <taxon>Agaricomycetes</taxon>
        <taxon>Polyporales</taxon>
        <taxon>Cerrenaceae</taxon>
        <taxon>Somion</taxon>
    </lineage>
</organism>